<dbReference type="InterPro" id="IPR036291">
    <property type="entry name" value="NAD(P)-bd_dom_sf"/>
</dbReference>
<dbReference type="Proteomes" id="UP000092124">
    <property type="component" value="Unassembled WGS sequence"/>
</dbReference>
<keyword evidence="13" id="KW-0456">Lyase</keyword>
<evidence type="ECO:0000256" key="9">
    <source>
        <dbReference type="ARBA" id="ARBA00022989"/>
    </source>
</evidence>
<evidence type="ECO:0000256" key="13">
    <source>
        <dbReference type="ARBA" id="ARBA00023239"/>
    </source>
</evidence>
<keyword evidence="10" id="KW-0520">NAD</keyword>
<feature type="non-terminal residue" evidence="15">
    <location>
        <position position="1"/>
    </location>
</feature>
<evidence type="ECO:0000256" key="4">
    <source>
        <dbReference type="ARBA" id="ARBA00007505"/>
    </source>
</evidence>
<evidence type="ECO:0000256" key="2">
    <source>
        <dbReference type="ARBA" id="ARBA00004447"/>
    </source>
</evidence>
<feature type="non-terminal residue" evidence="15">
    <location>
        <position position="107"/>
    </location>
</feature>
<dbReference type="InterPro" id="IPR044516">
    <property type="entry name" value="UXS-like"/>
</dbReference>
<dbReference type="InterPro" id="IPR016040">
    <property type="entry name" value="NAD(P)-bd_dom"/>
</dbReference>
<evidence type="ECO:0000313" key="16">
    <source>
        <dbReference type="Proteomes" id="UP000092124"/>
    </source>
</evidence>
<comment type="cofactor">
    <cofactor evidence="1">
        <name>NAD(+)</name>
        <dbReference type="ChEBI" id="CHEBI:57540"/>
    </cofactor>
</comment>
<evidence type="ECO:0000259" key="14">
    <source>
        <dbReference type="Pfam" id="PF16363"/>
    </source>
</evidence>
<dbReference type="STRING" id="56216.A0A1A6HY46"/>
<dbReference type="AlphaFoldDB" id="A0A1A6HY46"/>
<comment type="similarity">
    <text evidence="4">Belongs to the NAD(P)-dependent epimerase/dehydratase family. UDP-glucuronic acid decarboxylase subfamily.</text>
</comment>
<keyword evidence="9" id="KW-1133">Transmembrane helix</keyword>
<evidence type="ECO:0000256" key="1">
    <source>
        <dbReference type="ARBA" id="ARBA00001911"/>
    </source>
</evidence>
<evidence type="ECO:0000256" key="12">
    <source>
        <dbReference type="ARBA" id="ARBA00023136"/>
    </source>
</evidence>
<evidence type="ECO:0000256" key="11">
    <source>
        <dbReference type="ARBA" id="ARBA00023034"/>
    </source>
</evidence>
<keyword evidence="8" id="KW-0735">Signal-anchor</keyword>
<dbReference type="GO" id="GO:0033320">
    <property type="term" value="P:UDP-D-xylose biosynthetic process"/>
    <property type="evidence" value="ECO:0007669"/>
    <property type="project" value="UniProtKB-UniPathway"/>
</dbReference>
<keyword evidence="12" id="KW-0472">Membrane</keyword>
<keyword evidence="7" id="KW-0210">Decarboxylase</keyword>
<comment type="pathway">
    <text evidence="3">Nucleotide-sugar biosynthesis; UDP-alpha-D-xylose biosynthesis; UDP-alpha-D-xylose from UDP-alpha-D-glucuronate: step 1/1.</text>
</comment>
<dbReference type="SUPFAM" id="SSF51735">
    <property type="entry name" value="NAD(P)-binding Rossmann-fold domains"/>
    <property type="match status" value="1"/>
</dbReference>
<evidence type="ECO:0000313" key="15">
    <source>
        <dbReference type="EMBL" id="OBS83388.1"/>
    </source>
</evidence>
<comment type="subcellular location">
    <subcellularLocation>
        <location evidence="2">Golgi apparatus</location>
        <location evidence="2">Golgi stack membrane</location>
        <topology evidence="2">Single-pass type II membrane protein</topology>
    </subcellularLocation>
</comment>
<dbReference type="Pfam" id="PF16363">
    <property type="entry name" value="GDP_Man_Dehyd"/>
    <property type="match status" value="1"/>
</dbReference>
<name>A0A1A6HY46_NEOLE</name>
<organism evidence="15 16">
    <name type="scientific">Neotoma lepida</name>
    <name type="common">Desert woodrat</name>
    <dbReference type="NCBI Taxonomy" id="56216"/>
    <lineage>
        <taxon>Eukaryota</taxon>
        <taxon>Metazoa</taxon>
        <taxon>Chordata</taxon>
        <taxon>Craniata</taxon>
        <taxon>Vertebrata</taxon>
        <taxon>Euteleostomi</taxon>
        <taxon>Mammalia</taxon>
        <taxon>Eutheria</taxon>
        <taxon>Euarchontoglires</taxon>
        <taxon>Glires</taxon>
        <taxon>Rodentia</taxon>
        <taxon>Myomorpha</taxon>
        <taxon>Muroidea</taxon>
        <taxon>Cricetidae</taxon>
        <taxon>Neotominae</taxon>
        <taxon>Neotoma</taxon>
    </lineage>
</organism>
<evidence type="ECO:0000256" key="5">
    <source>
        <dbReference type="ARBA" id="ARBA00012290"/>
    </source>
</evidence>
<evidence type="ECO:0000256" key="10">
    <source>
        <dbReference type="ARBA" id="ARBA00023027"/>
    </source>
</evidence>
<evidence type="ECO:0000256" key="3">
    <source>
        <dbReference type="ARBA" id="ARBA00005100"/>
    </source>
</evidence>
<keyword evidence="6" id="KW-0812">Transmembrane</keyword>
<dbReference type="UniPathway" id="UPA00796">
    <property type="reaction ID" value="UER00771"/>
</dbReference>
<evidence type="ECO:0000256" key="7">
    <source>
        <dbReference type="ARBA" id="ARBA00022793"/>
    </source>
</evidence>
<keyword evidence="11" id="KW-0333">Golgi apparatus</keyword>
<feature type="domain" description="NAD(P)-binding" evidence="14">
    <location>
        <begin position="54"/>
        <end position="107"/>
    </location>
</feature>
<dbReference type="GO" id="GO:0032580">
    <property type="term" value="C:Golgi cisterna membrane"/>
    <property type="evidence" value="ECO:0007669"/>
    <property type="project" value="UniProtKB-SubCell"/>
</dbReference>
<dbReference type="Gene3D" id="3.40.50.720">
    <property type="entry name" value="NAD(P)-binding Rossmann-like Domain"/>
    <property type="match status" value="1"/>
</dbReference>
<dbReference type="OrthoDB" id="331544at2759"/>
<gene>
    <name evidence="15" type="ORF">A6R68_22622</name>
</gene>
<sequence length="107" mass="11365">ICVNTDVESSTSAVLRKQQCPWKSPGEEGSTKVVLIAAGLGLCICGLRSLLSGVDQIYHLASPASPPNYMYNPIKTLKTNTIGTLNMLGLAKRVGARLLLASTSEVY</sequence>
<dbReference type="PANTHER" id="PTHR43078:SF6">
    <property type="entry name" value="UDP-GLUCURONIC ACID DECARBOXYLASE 1"/>
    <property type="match status" value="1"/>
</dbReference>
<accession>A0A1A6HY46</accession>
<dbReference type="GO" id="GO:0048040">
    <property type="term" value="F:UDP-glucuronate decarboxylase activity"/>
    <property type="evidence" value="ECO:0007669"/>
    <property type="project" value="UniProtKB-EC"/>
</dbReference>
<comment type="caution">
    <text evidence="15">The sequence shown here is derived from an EMBL/GenBank/DDBJ whole genome shotgun (WGS) entry which is preliminary data.</text>
</comment>
<reference evidence="15 16" key="1">
    <citation type="submission" date="2016-06" db="EMBL/GenBank/DDBJ databases">
        <title>The Draft Genome Sequence and Annotation of the Desert Woodrat Neotoma lepida.</title>
        <authorList>
            <person name="Campbell M."/>
            <person name="Oakeson K.F."/>
            <person name="Yandell M."/>
            <person name="Halpert J.R."/>
            <person name="Dearing D."/>
        </authorList>
    </citation>
    <scope>NUCLEOTIDE SEQUENCE [LARGE SCALE GENOMIC DNA]</scope>
    <source>
        <strain evidence="15">417</strain>
        <tissue evidence="15">Liver</tissue>
    </source>
</reference>
<dbReference type="EC" id="4.1.1.35" evidence="5"/>
<evidence type="ECO:0000256" key="6">
    <source>
        <dbReference type="ARBA" id="ARBA00022692"/>
    </source>
</evidence>
<dbReference type="GO" id="GO:0070403">
    <property type="term" value="F:NAD+ binding"/>
    <property type="evidence" value="ECO:0007669"/>
    <property type="project" value="InterPro"/>
</dbReference>
<protein>
    <recommendedName>
        <fullName evidence="5">UDP-glucuronate decarboxylase</fullName>
        <ecNumber evidence="5">4.1.1.35</ecNumber>
    </recommendedName>
</protein>
<proteinExistence type="inferred from homology"/>
<dbReference type="EMBL" id="LZPO01007742">
    <property type="protein sequence ID" value="OBS83388.1"/>
    <property type="molecule type" value="Genomic_DNA"/>
</dbReference>
<dbReference type="PANTHER" id="PTHR43078">
    <property type="entry name" value="UDP-GLUCURONIC ACID DECARBOXYLASE-RELATED"/>
    <property type="match status" value="1"/>
</dbReference>
<evidence type="ECO:0000256" key="8">
    <source>
        <dbReference type="ARBA" id="ARBA00022968"/>
    </source>
</evidence>
<keyword evidence="16" id="KW-1185">Reference proteome</keyword>
<dbReference type="GO" id="GO:0042732">
    <property type="term" value="P:D-xylose metabolic process"/>
    <property type="evidence" value="ECO:0007669"/>
    <property type="project" value="InterPro"/>
</dbReference>